<dbReference type="EMBL" id="QRON01000013">
    <property type="protein sequence ID" value="RHL26414.1"/>
    <property type="molecule type" value="Genomic_DNA"/>
</dbReference>
<protein>
    <submittedName>
        <fullName evidence="1">Uncharacterized protein</fullName>
    </submittedName>
</protein>
<dbReference type="AlphaFoldDB" id="A0A415JQV8"/>
<organism evidence="1 2">
    <name type="scientific">Agathobacter rectalis</name>
    <dbReference type="NCBI Taxonomy" id="39491"/>
    <lineage>
        <taxon>Bacteria</taxon>
        <taxon>Bacillati</taxon>
        <taxon>Bacillota</taxon>
        <taxon>Clostridia</taxon>
        <taxon>Lachnospirales</taxon>
        <taxon>Lachnospiraceae</taxon>
        <taxon>Agathobacter</taxon>
    </lineage>
</organism>
<sequence length="85" mass="10121">MKQEKISTNKILASTSLVFGILSLFSFEKTVDTQRNTVITNLVKKNYFMSKVDKYIYKYDVNKLRCYTKAERETKVKNRKGREWI</sequence>
<comment type="caution">
    <text evidence="1">The sequence shown here is derived from an EMBL/GenBank/DDBJ whole genome shotgun (WGS) entry which is preliminary data.</text>
</comment>
<name>A0A415JQV8_9FIRM</name>
<proteinExistence type="predicted"/>
<dbReference type="RefSeq" id="WP_118370886.1">
    <property type="nucleotide sequence ID" value="NZ_QRON01000013.1"/>
</dbReference>
<evidence type="ECO:0000313" key="1">
    <source>
        <dbReference type="EMBL" id="RHL26414.1"/>
    </source>
</evidence>
<reference evidence="1 2" key="1">
    <citation type="submission" date="2018-08" db="EMBL/GenBank/DDBJ databases">
        <title>A genome reference for cultivated species of the human gut microbiota.</title>
        <authorList>
            <person name="Zou Y."/>
            <person name="Xue W."/>
            <person name="Luo G."/>
        </authorList>
    </citation>
    <scope>NUCLEOTIDE SEQUENCE [LARGE SCALE GENOMIC DNA]</scope>
    <source>
        <strain evidence="1 2">AF38-24</strain>
    </source>
</reference>
<accession>A0A415JQV8</accession>
<gene>
    <name evidence="1" type="ORF">DW028_13465</name>
</gene>
<dbReference type="Proteomes" id="UP000283297">
    <property type="component" value="Unassembled WGS sequence"/>
</dbReference>
<evidence type="ECO:0000313" key="2">
    <source>
        <dbReference type="Proteomes" id="UP000283297"/>
    </source>
</evidence>